<comment type="similarity">
    <text evidence="2">Belongs to the AIM9 family.</text>
</comment>
<evidence type="ECO:0000256" key="6">
    <source>
        <dbReference type="ARBA" id="ARBA00031849"/>
    </source>
</evidence>
<dbReference type="SUPFAM" id="SSF56112">
    <property type="entry name" value="Protein kinase-like (PK-like)"/>
    <property type="match status" value="1"/>
</dbReference>
<dbReference type="PANTHER" id="PTHR36091">
    <property type="entry name" value="ALTERED INHERITANCE OF MITOCHONDRIA PROTEIN 9, MITOCHONDRIAL"/>
    <property type="match status" value="1"/>
</dbReference>
<dbReference type="STRING" id="112498.A0A2D3UNS1"/>
<comment type="subcellular location">
    <subcellularLocation>
        <location evidence="1">Mitochondrion</location>
    </subcellularLocation>
</comment>
<evidence type="ECO:0000313" key="8">
    <source>
        <dbReference type="Proteomes" id="UP000225277"/>
    </source>
</evidence>
<accession>A0A2D3UNS1</accession>
<protein>
    <recommendedName>
        <fullName evidence="3">Altered inheritance of mitochondria protein 9, mitochondrial</fullName>
    </recommendedName>
    <alternativeName>
        <fullName evidence="6">Found in mitochondrial proteome protein 29</fullName>
    </alternativeName>
</protein>
<dbReference type="RefSeq" id="XP_023624723.1">
    <property type="nucleotide sequence ID" value="XM_023768955.1"/>
</dbReference>
<reference evidence="7 8" key="1">
    <citation type="submission" date="2016-03" db="EMBL/GenBank/DDBJ databases">
        <authorList>
            <person name="Ploux O."/>
        </authorList>
    </citation>
    <scope>NUCLEOTIDE SEQUENCE [LARGE SCALE GENOMIC DNA]</scope>
    <source>
        <strain evidence="7 8">URUG2</strain>
    </source>
</reference>
<dbReference type="GO" id="GO:0005739">
    <property type="term" value="C:mitochondrion"/>
    <property type="evidence" value="ECO:0007669"/>
    <property type="project" value="UniProtKB-SubCell"/>
</dbReference>
<evidence type="ECO:0000256" key="5">
    <source>
        <dbReference type="ARBA" id="ARBA00023128"/>
    </source>
</evidence>
<dbReference type="AlphaFoldDB" id="A0A2D3UNS1"/>
<name>A0A2D3UNS1_9PEZI</name>
<dbReference type="PANTHER" id="PTHR36091:SF1">
    <property type="entry name" value="ALTERED INHERITANCE OF MITOCHONDRIA PROTEIN 9, MITOCHONDRIAL"/>
    <property type="match status" value="1"/>
</dbReference>
<dbReference type="EMBL" id="FJUY01000004">
    <property type="protein sequence ID" value="CZT17832.1"/>
    <property type="molecule type" value="Genomic_DNA"/>
</dbReference>
<dbReference type="Gene3D" id="3.30.200.20">
    <property type="entry name" value="Phosphorylase Kinase, domain 1"/>
    <property type="match status" value="1"/>
</dbReference>
<evidence type="ECO:0000256" key="4">
    <source>
        <dbReference type="ARBA" id="ARBA00022946"/>
    </source>
</evidence>
<dbReference type="InterPro" id="IPR051035">
    <property type="entry name" value="Mito_inheritance_9"/>
</dbReference>
<dbReference type="InterPro" id="IPR011009">
    <property type="entry name" value="Kinase-like_dom_sf"/>
</dbReference>
<evidence type="ECO:0000256" key="1">
    <source>
        <dbReference type="ARBA" id="ARBA00004173"/>
    </source>
</evidence>
<dbReference type="Proteomes" id="UP000225277">
    <property type="component" value="Unassembled WGS sequence"/>
</dbReference>
<dbReference type="GeneID" id="35598866"/>
<dbReference type="OrthoDB" id="2831558at2759"/>
<evidence type="ECO:0000256" key="3">
    <source>
        <dbReference type="ARBA" id="ARBA00016197"/>
    </source>
</evidence>
<keyword evidence="5" id="KW-0496">Mitochondrion</keyword>
<organism evidence="7 8">
    <name type="scientific">Ramularia collo-cygni</name>
    <dbReference type="NCBI Taxonomy" id="112498"/>
    <lineage>
        <taxon>Eukaryota</taxon>
        <taxon>Fungi</taxon>
        <taxon>Dikarya</taxon>
        <taxon>Ascomycota</taxon>
        <taxon>Pezizomycotina</taxon>
        <taxon>Dothideomycetes</taxon>
        <taxon>Dothideomycetidae</taxon>
        <taxon>Mycosphaerellales</taxon>
        <taxon>Mycosphaerellaceae</taxon>
        <taxon>Ramularia</taxon>
    </lineage>
</organism>
<evidence type="ECO:0000313" key="7">
    <source>
        <dbReference type="EMBL" id="CZT17832.1"/>
    </source>
</evidence>
<gene>
    <name evidence="7" type="ORF">RCC_03668</name>
</gene>
<keyword evidence="8" id="KW-1185">Reference proteome</keyword>
<proteinExistence type="inferred from homology"/>
<evidence type="ECO:0000256" key="2">
    <source>
        <dbReference type="ARBA" id="ARBA00005543"/>
    </source>
</evidence>
<sequence>MRYRASQFSPPFDPYSYSRGRWLDRDEQRQKARRLDFNFEALLNVAVKCSNGAREVVACEKREGGFNRVFIIKLDNGAKVVAKVPMQFAGPAALTTMSEVATLRYVKDKTYVPVPRVLAWSSKSGSGSVGIEYVIMDVWRRSERYLGQNDRASAS</sequence>
<keyword evidence="4" id="KW-0809">Transit peptide</keyword>